<evidence type="ECO:0000256" key="7">
    <source>
        <dbReference type="ARBA" id="ARBA00023146"/>
    </source>
</evidence>
<dbReference type="Proteomes" id="UP000177141">
    <property type="component" value="Unassembled WGS sequence"/>
</dbReference>
<keyword evidence="6 9" id="KW-0648">Protein biosynthesis</keyword>
<dbReference type="InterPro" id="IPR014729">
    <property type="entry name" value="Rossmann-like_a/b/a_fold"/>
</dbReference>
<evidence type="ECO:0000259" key="15">
    <source>
        <dbReference type="Pfam" id="PF13603"/>
    </source>
</evidence>
<dbReference type="InterPro" id="IPR025709">
    <property type="entry name" value="Leu_tRNA-synth_edit"/>
</dbReference>
<dbReference type="Pfam" id="PF00133">
    <property type="entry name" value="tRNA-synt_1"/>
    <property type="match status" value="2"/>
</dbReference>
<dbReference type="InterPro" id="IPR002302">
    <property type="entry name" value="Leu-tRNA-ligase"/>
</dbReference>
<feature type="domain" description="Aminoacyl-tRNA synthetase class Ia" evidence="12">
    <location>
        <begin position="426"/>
        <end position="488"/>
    </location>
</feature>
<dbReference type="CDD" id="cd00812">
    <property type="entry name" value="LeuRS_core"/>
    <property type="match status" value="1"/>
</dbReference>
<evidence type="ECO:0000256" key="3">
    <source>
        <dbReference type="ARBA" id="ARBA00022598"/>
    </source>
</evidence>
<dbReference type="Gene3D" id="3.10.20.590">
    <property type="match status" value="1"/>
</dbReference>
<organism evidence="16 17">
    <name type="scientific">Candidatus Roizmanbacteria bacterium RIFCSPLOWO2_01_FULL_38_12</name>
    <dbReference type="NCBI Taxonomy" id="1802061"/>
    <lineage>
        <taxon>Bacteria</taxon>
        <taxon>Candidatus Roizmaniibacteriota</taxon>
    </lineage>
</organism>
<evidence type="ECO:0000256" key="9">
    <source>
        <dbReference type="HAMAP-Rule" id="MF_00049"/>
    </source>
</evidence>
<dbReference type="Pfam" id="PF09334">
    <property type="entry name" value="tRNA-synt_1g"/>
    <property type="match status" value="1"/>
</dbReference>
<evidence type="ECO:0000259" key="12">
    <source>
        <dbReference type="Pfam" id="PF00133"/>
    </source>
</evidence>
<keyword evidence="5 9" id="KW-0067">ATP-binding</keyword>
<evidence type="ECO:0000259" key="13">
    <source>
        <dbReference type="Pfam" id="PF08264"/>
    </source>
</evidence>
<evidence type="ECO:0000256" key="6">
    <source>
        <dbReference type="ARBA" id="ARBA00022917"/>
    </source>
</evidence>
<evidence type="ECO:0000256" key="4">
    <source>
        <dbReference type="ARBA" id="ARBA00022741"/>
    </source>
</evidence>
<dbReference type="GO" id="GO:0002161">
    <property type="term" value="F:aminoacyl-tRNA deacylase activity"/>
    <property type="evidence" value="ECO:0007669"/>
    <property type="project" value="InterPro"/>
</dbReference>
<evidence type="ECO:0000256" key="2">
    <source>
        <dbReference type="ARBA" id="ARBA00022490"/>
    </source>
</evidence>
<dbReference type="Pfam" id="PF08264">
    <property type="entry name" value="Anticodon_1"/>
    <property type="match status" value="1"/>
</dbReference>
<keyword evidence="4 9" id="KW-0547">Nucleotide-binding</keyword>
<proteinExistence type="inferred from homology"/>
<dbReference type="InterPro" id="IPR002300">
    <property type="entry name" value="aa-tRNA-synth_Ia"/>
</dbReference>
<feature type="short sequence motif" description="'KMSKS' region" evidence="9">
    <location>
        <begin position="654"/>
        <end position="658"/>
    </location>
</feature>
<dbReference type="GO" id="GO:0005829">
    <property type="term" value="C:cytosol"/>
    <property type="evidence" value="ECO:0007669"/>
    <property type="project" value="TreeGrafter"/>
</dbReference>
<keyword evidence="2 9" id="KW-0963">Cytoplasm</keyword>
<sequence length="898" mass="103775">MKRYQPSEFEPTLIAEWNKDKVYKAVLSKGKKKMYILDMFPYPSGAGLHVGHPRGYTATDILTRYYRMKGYSVLHPMGWDAFGLPAENAAIKDKTNPKKVVPKNIDNFRRQMQMLGFSYDWDLEFATTDPDYYQWTQWLFIEFFKMGLLTKKMTPINYCPNCKTGLAEEEVLADGTHERCGTKITKKELPQWIFRITEYADRLLEDLKDLKWPTGILEMQKNWIGRKEGININYRVKGTKELITCFTTRPDTNFGATFIVVAPEHKFVASLLKSKAKSQKSKVEDIKKYVEKAKSKTELERQAEGKKKTGVFTGFYAINNLNDRKMPIWISDFVLKDFGTGAVVGVPGHDLRDFEFASEFDIDVVRVVVGSDGDKSPITKKKQVQEEEGTMINSSFLDGMDIHKATKKIMNYIEKKGWGKRVVTYHLRDWIFSRQRYWGEPIPMIYCESCAKNKVSYFNTSKNQKSVISNQKTKKEVKSRINEIKDSLYGWFPVSEKELPLELPDLDKYEPLATGESPLAAVDTFINTTCPNCGGKAVRETDTMPNWAGSCWYFLRFAFPRHPELGSGSKRDPGSGSGMRTKSPSRKEWDKMMKSADKWMPVDWYFGGAEHAVLHLLYARFWMKAMYDIGLVSQTEPFMRLRNVGMILAEDHRKMSKSWGNVINPDDVVNEFGADSLRLYEMFMAPFSQEIAWSTRTLQGSYRFLTRVWRMCKQYSIQIKSHTSVEKDHQEVLNELHRTIEKVSSDIENVKYNTAVAAMMEFLNFWEDELKDQIVNSKGKSKMPLSSKSAKEFLKILAPFAPFMTESIWYDIFEEKESIHLADWPIADKKLLKMEVITIPVQVNGKLRATLTMDKKQADEKTVVKKALEDEKVKKYTDGKKYKVIYVKGKILNLVLKK</sequence>
<keyword evidence="3 9" id="KW-0436">Ligase</keyword>
<feature type="binding site" evidence="9">
    <location>
        <position position="657"/>
    </location>
    <ligand>
        <name>ATP</name>
        <dbReference type="ChEBI" id="CHEBI:30616"/>
    </ligand>
</feature>
<dbReference type="InterPro" id="IPR015413">
    <property type="entry name" value="Methionyl/Leucyl_tRNA_Synth"/>
</dbReference>
<evidence type="ECO:0000256" key="11">
    <source>
        <dbReference type="SAM" id="MobiDB-lite"/>
    </source>
</evidence>
<dbReference type="GO" id="GO:0004823">
    <property type="term" value="F:leucine-tRNA ligase activity"/>
    <property type="evidence" value="ECO:0007669"/>
    <property type="project" value="UniProtKB-UniRule"/>
</dbReference>
<dbReference type="NCBIfam" id="TIGR00396">
    <property type="entry name" value="leuS_bact"/>
    <property type="match status" value="1"/>
</dbReference>
<dbReference type="SUPFAM" id="SSF52374">
    <property type="entry name" value="Nucleotidylyl transferase"/>
    <property type="match status" value="1"/>
</dbReference>
<dbReference type="AlphaFoldDB" id="A0A1F7IZ18"/>
<dbReference type="InterPro" id="IPR001412">
    <property type="entry name" value="aa-tRNA-synth_I_CS"/>
</dbReference>
<feature type="region of interest" description="Disordered" evidence="11">
    <location>
        <begin position="565"/>
        <end position="588"/>
    </location>
</feature>
<evidence type="ECO:0000256" key="1">
    <source>
        <dbReference type="ARBA" id="ARBA00005594"/>
    </source>
</evidence>
<dbReference type="EMBL" id="MGAL01000012">
    <property type="protein sequence ID" value="OGK48604.1"/>
    <property type="molecule type" value="Genomic_DNA"/>
</dbReference>
<feature type="domain" description="Aminoacyl-tRNA synthetase class Ia" evidence="12">
    <location>
        <begin position="619"/>
        <end position="694"/>
    </location>
</feature>
<dbReference type="PRINTS" id="PR00985">
    <property type="entry name" value="TRNASYNTHLEU"/>
</dbReference>
<protein>
    <recommendedName>
        <fullName evidence="9">Leucine--tRNA ligase</fullName>
        <ecNumber evidence="9">6.1.1.4</ecNumber>
    </recommendedName>
    <alternativeName>
        <fullName evidence="9">Leucyl-tRNA synthetase</fullName>
        <shortName evidence="9">LeuRS</shortName>
    </alternativeName>
</protein>
<comment type="caution">
    <text evidence="16">The sequence shown here is derived from an EMBL/GenBank/DDBJ whole genome shotgun (WGS) entry which is preliminary data.</text>
</comment>
<feature type="domain" description="Leucyl-tRNA synthetase editing" evidence="15">
    <location>
        <begin position="221"/>
        <end position="413"/>
    </location>
</feature>
<dbReference type="GO" id="GO:0005524">
    <property type="term" value="F:ATP binding"/>
    <property type="evidence" value="ECO:0007669"/>
    <property type="project" value="UniProtKB-UniRule"/>
</dbReference>
<evidence type="ECO:0000313" key="17">
    <source>
        <dbReference type="Proteomes" id="UP000177141"/>
    </source>
</evidence>
<dbReference type="HAMAP" id="MF_00049_B">
    <property type="entry name" value="Leu_tRNA_synth_B"/>
    <property type="match status" value="1"/>
</dbReference>
<dbReference type="Pfam" id="PF13603">
    <property type="entry name" value="tRNA-synt_1_2"/>
    <property type="match status" value="1"/>
</dbReference>
<dbReference type="PANTHER" id="PTHR43740:SF2">
    <property type="entry name" value="LEUCINE--TRNA LIGASE, MITOCHONDRIAL"/>
    <property type="match status" value="1"/>
</dbReference>
<gene>
    <name evidence="9" type="primary">leuS</name>
    <name evidence="16" type="ORF">A3A93_05255</name>
</gene>
<dbReference type="FunFam" id="3.40.50.620:FF:000077">
    <property type="entry name" value="Leucine--tRNA ligase"/>
    <property type="match status" value="1"/>
</dbReference>
<evidence type="ECO:0000256" key="8">
    <source>
        <dbReference type="ARBA" id="ARBA00047469"/>
    </source>
</evidence>
<dbReference type="STRING" id="1802061.A3A93_05255"/>
<evidence type="ECO:0000259" key="14">
    <source>
        <dbReference type="Pfam" id="PF09334"/>
    </source>
</evidence>
<dbReference type="GO" id="GO:0006429">
    <property type="term" value="P:leucyl-tRNA aminoacylation"/>
    <property type="evidence" value="ECO:0007669"/>
    <property type="project" value="UniProtKB-UniRule"/>
</dbReference>
<dbReference type="Gene3D" id="1.10.730.10">
    <property type="entry name" value="Isoleucyl-tRNA Synthetase, Domain 1"/>
    <property type="match status" value="1"/>
</dbReference>
<comment type="subcellular location">
    <subcellularLocation>
        <location evidence="9">Cytoplasm</location>
    </subcellularLocation>
</comment>
<dbReference type="CDD" id="cd07958">
    <property type="entry name" value="Anticodon_Ia_Leu_BEm"/>
    <property type="match status" value="1"/>
</dbReference>
<evidence type="ECO:0000256" key="10">
    <source>
        <dbReference type="RuleBase" id="RU363035"/>
    </source>
</evidence>
<comment type="catalytic activity">
    <reaction evidence="8 9">
        <text>tRNA(Leu) + L-leucine + ATP = L-leucyl-tRNA(Leu) + AMP + diphosphate</text>
        <dbReference type="Rhea" id="RHEA:11688"/>
        <dbReference type="Rhea" id="RHEA-COMP:9613"/>
        <dbReference type="Rhea" id="RHEA-COMP:9622"/>
        <dbReference type="ChEBI" id="CHEBI:30616"/>
        <dbReference type="ChEBI" id="CHEBI:33019"/>
        <dbReference type="ChEBI" id="CHEBI:57427"/>
        <dbReference type="ChEBI" id="CHEBI:78442"/>
        <dbReference type="ChEBI" id="CHEBI:78494"/>
        <dbReference type="ChEBI" id="CHEBI:456215"/>
        <dbReference type="EC" id="6.1.1.4"/>
    </reaction>
</comment>
<dbReference type="InterPro" id="IPR009008">
    <property type="entry name" value="Val/Leu/Ile-tRNA-synth_edit"/>
</dbReference>
<dbReference type="PROSITE" id="PS00178">
    <property type="entry name" value="AA_TRNA_LIGASE_I"/>
    <property type="match status" value="1"/>
</dbReference>
<keyword evidence="7 9" id="KW-0030">Aminoacyl-tRNA synthetase</keyword>
<dbReference type="SUPFAM" id="SSF47323">
    <property type="entry name" value="Anticodon-binding domain of a subclass of class I aminoacyl-tRNA synthetases"/>
    <property type="match status" value="1"/>
</dbReference>
<feature type="domain" description="Methionyl/Leucyl tRNA synthetase" evidence="14">
    <location>
        <begin position="39"/>
        <end position="172"/>
    </location>
</feature>
<dbReference type="EC" id="6.1.1.4" evidence="9"/>
<dbReference type="InterPro" id="IPR009080">
    <property type="entry name" value="tRNAsynth_Ia_anticodon-bd"/>
</dbReference>
<reference evidence="16 17" key="1">
    <citation type="journal article" date="2016" name="Nat. Commun.">
        <title>Thousands of microbial genomes shed light on interconnected biogeochemical processes in an aquifer system.</title>
        <authorList>
            <person name="Anantharaman K."/>
            <person name="Brown C.T."/>
            <person name="Hug L.A."/>
            <person name="Sharon I."/>
            <person name="Castelle C.J."/>
            <person name="Probst A.J."/>
            <person name="Thomas B.C."/>
            <person name="Singh A."/>
            <person name="Wilkins M.J."/>
            <person name="Karaoz U."/>
            <person name="Brodie E.L."/>
            <person name="Williams K.H."/>
            <person name="Hubbard S.S."/>
            <person name="Banfield J.F."/>
        </authorList>
    </citation>
    <scope>NUCLEOTIDE SEQUENCE [LARGE SCALE GENOMIC DNA]</scope>
</reference>
<comment type="caution">
    <text evidence="9">Lacks conserved residue(s) required for the propagation of feature annotation.</text>
</comment>
<dbReference type="InterPro" id="IPR013155">
    <property type="entry name" value="M/V/L/I-tRNA-synth_anticd-bd"/>
</dbReference>
<name>A0A1F7IZ18_9BACT</name>
<accession>A0A1F7IZ18</accession>
<dbReference type="Gene3D" id="3.90.740.10">
    <property type="entry name" value="Valyl/Leucyl/Isoleucyl-tRNA synthetase, editing domain"/>
    <property type="match status" value="1"/>
</dbReference>
<feature type="domain" description="Methionyl/Valyl/Leucyl/Isoleucyl-tRNA synthetase anticodon-binding" evidence="13">
    <location>
        <begin position="730"/>
        <end position="860"/>
    </location>
</feature>
<evidence type="ECO:0000256" key="5">
    <source>
        <dbReference type="ARBA" id="ARBA00022840"/>
    </source>
</evidence>
<dbReference type="SUPFAM" id="SSF50677">
    <property type="entry name" value="ValRS/IleRS/LeuRS editing domain"/>
    <property type="match status" value="1"/>
</dbReference>
<dbReference type="PANTHER" id="PTHR43740">
    <property type="entry name" value="LEUCYL-TRNA SYNTHETASE"/>
    <property type="match status" value="1"/>
</dbReference>
<comment type="similarity">
    <text evidence="1 9 10">Belongs to the class-I aminoacyl-tRNA synthetase family.</text>
</comment>
<evidence type="ECO:0000313" key="16">
    <source>
        <dbReference type="EMBL" id="OGK48604.1"/>
    </source>
</evidence>
<dbReference type="Gene3D" id="3.40.50.620">
    <property type="entry name" value="HUPs"/>
    <property type="match status" value="2"/>
</dbReference>
<dbReference type="FunFam" id="1.10.730.10:FF:000002">
    <property type="entry name" value="Leucine--tRNA ligase"/>
    <property type="match status" value="1"/>
</dbReference>